<evidence type="ECO:0000259" key="4">
    <source>
        <dbReference type="Pfam" id="PF21771"/>
    </source>
</evidence>
<dbReference type="PANTHER" id="PTHR32083">
    <property type="entry name" value="CILIA AND FLAGELLA-ASSOCIATED PROTEIN 58-RELATED"/>
    <property type="match status" value="1"/>
</dbReference>
<feature type="compositionally biased region" description="Basic residues" evidence="3">
    <location>
        <begin position="568"/>
        <end position="580"/>
    </location>
</feature>
<feature type="region of interest" description="Disordered" evidence="3">
    <location>
        <begin position="558"/>
        <end position="597"/>
    </location>
</feature>
<reference evidence="5 6" key="1">
    <citation type="submission" date="2024-03" db="EMBL/GenBank/DDBJ databases">
        <title>The genome assembly and annotation of the cricket Gryllus longicercus Weissman &amp; Gray.</title>
        <authorList>
            <person name="Szrajer S."/>
            <person name="Gray D."/>
            <person name="Ylla G."/>
        </authorList>
    </citation>
    <scope>NUCLEOTIDE SEQUENCE [LARGE SCALE GENOMIC DNA]</scope>
    <source>
        <strain evidence="5">DAG 2021-001</strain>
        <tissue evidence="5">Whole body minus gut</tissue>
    </source>
</reference>
<dbReference type="Pfam" id="PF21771">
    <property type="entry name" value="CFAP58_CC"/>
    <property type="match status" value="1"/>
</dbReference>
<evidence type="ECO:0000256" key="2">
    <source>
        <dbReference type="SAM" id="Coils"/>
    </source>
</evidence>
<organism evidence="5 6">
    <name type="scientific">Gryllus longicercus</name>
    <dbReference type="NCBI Taxonomy" id="2509291"/>
    <lineage>
        <taxon>Eukaryota</taxon>
        <taxon>Metazoa</taxon>
        <taxon>Ecdysozoa</taxon>
        <taxon>Arthropoda</taxon>
        <taxon>Hexapoda</taxon>
        <taxon>Insecta</taxon>
        <taxon>Pterygota</taxon>
        <taxon>Neoptera</taxon>
        <taxon>Polyneoptera</taxon>
        <taxon>Orthoptera</taxon>
        <taxon>Ensifera</taxon>
        <taxon>Gryllidea</taxon>
        <taxon>Grylloidea</taxon>
        <taxon>Gryllidae</taxon>
        <taxon>Gryllinae</taxon>
        <taxon>Gryllus</taxon>
    </lineage>
</organism>
<dbReference type="GO" id="GO:0005856">
    <property type="term" value="C:cytoskeleton"/>
    <property type="evidence" value="ECO:0007669"/>
    <property type="project" value="TreeGrafter"/>
</dbReference>
<name>A0AAN9ZAY6_9ORTH</name>
<dbReference type="PANTHER" id="PTHR32083:SF0">
    <property type="entry name" value="CILIA AND FLAGELLA-ASSOCIATED PROTEIN 58"/>
    <property type="match status" value="1"/>
</dbReference>
<dbReference type="AlphaFoldDB" id="A0AAN9ZAY6"/>
<feature type="compositionally biased region" description="Basic and acidic residues" evidence="3">
    <location>
        <begin position="558"/>
        <end position="567"/>
    </location>
</feature>
<keyword evidence="1 2" id="KW-0175">Coiled coil</keyword>
<proteinExistence type="predicted"/>
<dbReference type="EMBL" id="JAZDUA010000077">
    <property type="protein sequence ID" value="KAK7869292.1"/>
    <property type="molecule type" value="Genomic_DNA"/>
</dbReference>
<comment type="caution">
    <text evidence="5">The sequence shown here is derived from an EMBL/GenBank/DDBJ whole genome shotgun (WGS) entry which is preliminary data.</text>
</comment>
<evidence type="ECO:0000313" key="6">
    <source>
        <dbReference type="Proteomes" id="UP001378592"/>
    </source>
</evidence>
<dbReference type="Proteomes" id="UP001378592">
    <property type="component" value="Unassembled WGS sequence"/>
</dbReference>
<feature type="compositionally biased region" description="Gly residues" evidence="3">
    <location>
        <begin position="581"/>
        <end position="597"/>
    </location>
</feature>
<evidence type="ECO:0000256" key="3">
    <source>
        <dbReference type="SAM" id="MobiDB-lite"/>
    </source>
</evidence>
<keyword evidence="6" id="KW-1185">Reference proteome</keyword>
<accession>A0AAN9ZAY6</accession>
<evidence type="ECO:0000313" key="5">
    <source>
        <dbReference type="EMBL" id="KAK7869292.1"/>
    </source>
</evidence>
<sequence length="625" mass="72692">MVRVQVQADRMQRENELLASRNNRLTRENTNQQDALNNLRLDIEQRKRLFKMMEWEIRRQSKEVALWQRQREVASRKAEVAVAARSEAVQEVERLRNTVINGLEHDLRLATNLTQTDTRTIERLNRDKDILSKSYTRCQEVSAEQTQSLRLQEQARRALADELDMHVVSARRQRKQISNLELERDRLIMQTTDLEVKVEETLEEVRLKQMAVYEGNRRIADWEARYRQQQNLYEAVRADRNTFAKHLLEAQDEISELKQKLKVQGHHVEQMKEDISMKEVDLRRAMKTVDKTEKEKEGLRVELQKTRDHLSQARAEIAAAAAEERRLLSVIQEAELEHRHMVMEMEQMTNERDILGSQLVRRNDELALLYEKIRLLEAALQKGETQYTQRLEDIRLLKIEVRRLRNEKVLLQRSLDNMAKLRKEVFHLERDLTRERQKTRALEEELQNPLNVHRWRKLQGTDPCTFDLIEKVQLLQKRLLAQAAVAIEREVQLRDAQRLYAGLRQLLERQPGPEVAVTLHRTQQALRERGRKMKVLAAEANMFEAQVTEFKSALHRAQSEAEGLKKKNLEHKRRERKLKAGKGGAGGGGAAAGGDAGAGAVVPYVAPPGGRRFLGGGFNMSPQKV</sequence>
<feature type="coiled-coil region" evidence="2">
    <location>
        <begin position="394"/>
        <end position="445"/>
    </location>
</feature>
<protein>
    <recommendedName>
        <fullName evidence="4">Cilia- and flagella-associated protein 58 central coiled coil domain-containing protein</fullName>
    </recommendedName>
</protein>
<dbReference type="InterPro" id="IPR049270">
    <property type="entry name" value="CFAP58_CC"/>
</dbReference>
<evidence type="ECO:0000256" key="1">
    <source>
        <dbReference type="ARBA" id="ARBA00023054"/>
    </source>
</evidence>
<feature type="coiled-coil region" evidence="2">
    <location>
        <begin position="219"/>
        <end position="351"/>
    </location>
</feature>
<feature type="domain" description="Cilia- and flagella-associated protein 58 central coiled coil" evidence="4">
    <location>
        <begin position="115"/>
        <end position="413"/>
    </location>
</feature>
<gene>
    <name evidence="5" type="ORF">R5R35_000902</name>
</gene>
<feature type="coiled-coil region" evidence="2">
    <location>
        <begin position="8"/>
        <end position="42"/>
    </location>
</feature>